<feature type="binding site" evidence="9">
    <location>
        <begin position="836"/>
        <end position="843"/>
    </location>
    <ligand>
        <name>ATP</name>
        <dbReference type="ChEBI" id="CHEBI:30616"/>
    </ligand>
</feature>
<evidence type="ECO:0000256" key="2">
    <source>
        <dbReference type="ARBA" id="ARBA00022475"/>
    </source>
</evidence>
<feature type="binding site" evidence="9">
    <location>
        <begin position="1122"/>
        <end position="1129"/>
    </location>
    <ligand>
        <name>ATP</name>
        <dbReference type="ChEBI" id="CHEBI:30616"/>
    </ligand>
</feature>
<evidence type="ECO:0000313" key="12">
    <source>
        <dbReference type="EMBL" id="SDY55221.1"/>
    </source>
</evidence>
<dbReference type="Proteomes" id="UP000199632">
    <property type="component" value="Unassembled WGS sequence"/>
</dbReference>
<evidence type="ECO:0000259" key="11">
    <source>
        <dbReference type="PROSITE" id="PS50901"/>
    </source>
</evidence>
<dbReference type="InterPro" id="IPR002543">
    <property type="entry name" value="FtsK_dom"/>
</dbReference>
<evidence type="ECO:0000256" key="8">
    <source>
        <dbReference type="ARBA" id="ARBA00023136"/>
    </source>
</evidence>
<feature type="binding site" evidence="9">
    <location>
        <begin position="478"/>
        <end position="485"/>
    </location>
    <ligand>
        <name>ATP</name>
        <dbReference type="ChEBI" id="CHEBI:30616"/>
    </ligand>
</feature>
<dbReference type="NCBIfam" id="TIGR03925">
    <property type="entry name" value="T7SS_EccC_b"/>
    <property type="match status" value="1"/>
</dbReference>
<protein>
    <submittedName>
        <fullName evidence="12">DNA segregation ATPase FtsK/SpoIIIE, S-DNA-T family</fullName>
    </submittedName>
</protein>
<feature type="domain" description="FtsK" evidence="11">
    <location>
        <begin position="1105"/>
        <end position="1288"/>
    </location>
</feature>
<evidence type="ECO:0000256" key="7">
    <source>
        <dbReference type="ARBA" id="ARBA00022989"/>
    </source>
</evidence>
<keyword evidence="4" id="KW-0677">Repeat</keyword>
<dbReference type="InterPro" id="IPR027417">
    <property type="entry name" value="P-loop_NTPase"/>
</dbReference>
<keyword evidence="3 10" id="KW-0812">Transmembrane</keyword>
<evidence type="ECO:0000256" key="9">
    <source>
        <dbReference type="PROSITE-ProRule" id="PRU00289"/>
    </source>
</evidence>
<dbReference type="GO" id="GO:0003677">
    <property type="term" value="F:DNA binding"/>
    <property type="evidence" value="ECO:0007669"/>
    <property type="project" value="InterPro"/>
</dbReference>
<dbReference type="SUPFAM" id="SSF52540">
    <property type="entry name" value="P-loop containing nucleoside triphosphate hydrolases"/>
    <property type="match status" value="3"/>
</dbReference>
<feature type="domain" description="FtsK" evidence="11">
    <location>
        <begin position="455"/>
        <end position="655"/>
    </location>
</feature>
<keyword evidence="8 10" id="KW-0472">Membrane</keyword>
<reference evidence="13" key="1">
    <citation type="submission" date="2016-10" db="EMBL/GenBank/DDBJ databases">
        <authorList>
            <person name="Varghese N."/>
            <person name="Submissions S."/>
        </authorList>
    </citation>
    <scope>NUCLEOTIDE SEQUENCE [LARGE SCALE GENOMIC DNA]</scope>
    <source>
        <strain evidence="13">DSM 44718</strain>
    </source>
</reference>
<dbReference type="Gene3D" id="3.40.50.300">
    <property type="entry name" value="P-loop containing nucleotide triphosphate hydrolases"/>
    <property type="match status" value="3"/>
</dbReference>
<dbReference type="GO" id="GO:0005886">
    <property type="term" value="C:plasma membrane"/>
    <property type="evidence" value="ECO:0007669"/>
    <property type="project" value="UniProtKB-SubCell"/>
</dbReference>
<evidence type="ECO:0000256" key="10">
    <source>
        <dbReference type="SAM" id="Phobius"/>
    </source>
</evidence>
<sequence length="1322" mass="143493">MALSTVLFRRPPRRPGPAMPRGELLVESPPELPEQLPRGIGQLLMVLPMVCGVGAMAFLYAGRGGGAVTWIAGGLFGVSMLGMAIGSMGGGGGNKKAELDAERRDYMRYLAQIRKRVRRAADQQRSAAMWVHPAPDALWSLAASRRMWERRSTDEDFGQIRVAVGPQQLAVDVTPPETKPVEDLEPMSAIALRRFMNTFRAVPDLPIALSLRAFGRVSLRGERERVLAVTRAAIGQLATFHSPEDVRIALVAAPERVADWDWLKWLPHVQVDRTVDGAGPVRLVFDSMTELEDALDDELSSRGRFNPSAKALTTQAHLVVILDGGEAPAAAQLTGPGLLGTTVFDLSGVVPREAGRWLLALTVNGDRIEVNQGNRSTSLGRADTLALPAAEAVARQLAPYRLSHQATSEEPLSRSPELPELVGVGDAAAVDPRRHWRPRPVRETLRIPLGLGPDGAVVELDLKESALEGMGPHGLIIGATGSGKSELLRTIVSALAITHSSEELNFVLVDFKGGATFASLDALPHTSAVITNLADELPLVDRMHDAIAGELQRRQELLRSSGNYVSRHEYERARAGGENLQPLPSLLIICDEFSELLAAKPDFIELFLQIGRLGRSLGIHLLLASQRLEEGRLRGLDTHLSYRIGLRTFSAVESRIVLGVPDAYELPNAPGHGYLKIDTQTMLRFRGAYVSGPYRQAGAATQAAKARVQGQVVPYRMAHVPMPKMPAAPPEPVEVASGPEPARQVTMLDVVTGRLRGQGPPAHQVWLPPLDLPASLDVLLPQLQRDPDRGLQAVGWPGGGGRLAVPVGVVDRPYDQRRDPLVVDLSGAAGNTVIAGGPRSGKSTLLRTLISSLALTHTPREVAFMCLDFGGGTLRSLAGLPHMSGVAGRRDIEAVRRSVGEATALLDEREQRFAERGIESIGAYRRMRATGRFPEDPFGDLFLVVDGWGTLREDFEELEARITKLAARGLGYGIHVMITVNRWAELRMNVRDLLGTRLELRLGDPTESEIDRRAALNVPTGMPGRGLTRDKLHYLSALPRADGLGDPETLVEGTAAMVAAVAESWVHPPAPKVRLLPRRLPVDELTKLAGTEAPGVAIGLNESHLAPVRVDFSVDPHLLVFGDVESGKTNLMRLISRSIVERYTPQEARLVIVDYRRGLLDAISGEHLLGYAPSATVLTEMVGFLRESMKQRLPGPGITPDQLRNRSWWHGPELFVIVDDYDLVASVGNNPLAALVELLPQASDIGLHLILTRRVGGASRALYEQVIQRMRELDSPVFLMSGKPEEGALVGTLKPSPQPAGRGTLVRRQDGQQLVQTAWIEP</sequence>
<dbReference type="NCBIfam" id="TIGR03924">
    <property type="entry name" value="T7SS_EccC_a"/>
    <property type="match status" value="1"/>
</dbReference>
<feature type="domain" description="FtsK" evidence="11">
    <location>
        <begin position="818"/>
        <end position="1009"/>
    </location>
</feature>
<dbReference type="PROSITE" id="PS50901">
    <property type="entry name" value="FTSK"/>
    <property type="match status" value="3"/>
</dbReference>
<evidence type="ECO:0000256" key="6">
    <source>
        <dbReference type="ARBA" id="ARBA00022840"/>
    </source>
</evidence>
<dbReference type="STRING" id="137265.SAMN05421684_0320"/>
<keyword evidence="7 10" id="KW-1133">Transmembrane helix</keyword>
<dbReference type="InterPro" id="IPR023837">
    <property type="entry name" value="EccCb-like_Actinobacteria"/>
</dbReference>
<evidence type="ECO:0000256" key="3">
    <source>
        <dbReference type="ARBA" id="ARBA00022692"/>
    </source>
</evidence>
<keyword evidence="13" id="KW-1185">Reference proteome</keyword>
<dbReference type="GO" id="GO:0005524">
    <property type="term" value="F:ATP binding"/>
    <property type="evidence" value="ECO:0007669"/>
    <property type="project" value="UniProtKB-UniRule"/>
</dbReference>
<keyword evidence="2" id="KW-1003">Cell membrane</keyword>
<comment type="subcellular location">
    <subcellularLocation>
        <location evidence="1">Cell membrane</location>
        <topology evidence="1">Multi-pass membrane protein</topology>
    </subcellularLocation>
</comment>
<dbReference type="EMBL" id="FNQB01000001">
    <property type="protein sequence ID" value="SDY55221.1"/>
    <property type="molecule type" value="Genomic_DNA"/>
</dbReference>
<proteinExistence type="predicted"/>
<feature type="transmembrane region" description="Helical" evidence="10">
    <location>
        <begin position="40"/>
        <end position="61"/>
    </location>
</feature>
<evidence type="ECO:0000256" key="5">
    <source>
        <dbReference type="ARBA" id="ARBA00022741"/>
    </source>
</evidence>
<name>A0A1H3KSY6_9ACTN</name>
<dbReference type="InterPro" id="IPR003593">
    <property type="entry name" value="AAA+_ATPase"/>
</dbReference>
<feature type="transmembrane region" description="Helical" evidence="10">
    <location>
        <begin position="68"/>
        <end position="89"/>
    </location>
</feature>
<evidence type="ECO:0000256" key="1">
    <source>
        <dbReference type="ARBA" id="ARBA00004651"/>
    </source>
</evidence>
<dbReference type="InterPro" id="IPR023836">
    <property type="entry name" value="EccCa-like_Actinobacteria"/>
</dbReference>
<dbReference type="PANTHER" id="PTHR22683">
    <property type="entry name" value="SPORULATION PROTEIN RELATED"/>
    <property type="match status" value="1"/>
</dbReference>
<accession>A0A1H3KSY6</accession>
<dbReference type="PANTHER" id="PTHR22683:SF1">
    <property type="entry name" value="TYPE VII SECRETION SYSTEM PROTEIN ESSC"/>
    <property type="match status" value="1"/>
</dbReference>
<dbReference type="InterPro" id="IPR050206">
    <property type="entry name" value="FtsK/SpoIIIE/SftA"/>
</dbReference>
<gene>
    <name evidence="12" type="ORF">SAMN05421684_0320</name>
</gene>
<evidence type="ECO:0000313" key="13">
    <source>
        <dbReference type="Proteomes" id="UP000199632"/>
    </source>
</evidence>
<keyword evidence="6 9" id="KW-0067">ATP-binding</keyword>
<evidence type="ECO:0000256" key="4">
    <source>
        <dbReference type="ARBA" id="ARBA00022737"/>
    </source>
</evidence>
<dbReference type="Pfam" id="PF01580">
    <property type="entry name" value="FtsK_SpoIIIE"/>
    <property type="match status" value="3"/>
</dbReference>
<keyword evidence="5 9" id="KW-0547">Nucleotide-binding</keyword>
<organism evidence="12 13">
    <name type="scientific">Asanoa ishikariensis</name>
    <dbReference type="NCBI Taxonomy" id="137265"/>
    <lineage>
        <taxon>Bacteria</taxon>
        <taxon>Bacillati</taxon>
        <taxon>Actinomycetota</taxon>
        <taxon>Actinomycetes</taxon>
        <taxon>Micromonosporales</taxon>
        <taxon>Micromonosporaceae</taxon>
        <taxon>Asanoa</taxon>
    </lineage>
</organism>
<dbReference type="SMART" id="SM00382">
    <property type="entry name" value="AAA"/>
    <property type="match status" value="3"/>
</dbReference>